<name>A0A1M7S5L5_9SPHN</name>
<proteinExistence type="predicted"/>
<evidence type="ECO:0000313" key="3">
    <source>
        <dbReference type="Proteomes" id="UP000184391"/>
    </source>
</evidence>
<keyword evidence="1" id="KW-1133">Transmembrane helix</keyword>
<protein>
    <submittedName>
        <fullName evidence="2">Uncharacterized protein</fullName>
    </submittedName>
</protein>
<dbReference type="EMBL" id="FRDF01000005">
    <property type="protein sequence ID" value="SHN53713.1"/>
    <property type="molecule type" value="Genomic_DNA"/>
</dbReference>
<keyword evidence="1" id="KW-0472">Membrane</keyword>
<accession>A0A1M7S5L5</accession>
<gene>
    <name evidence="2" type="ORF">SAMN02745193_01008</name>
</gene>
<keyword evidence="3" id="KW-1185">Reference proteome</keyword>
<evidence type="ECO:0000313" key="2">
    <source>
        <dbReference type="EMBL" id="SHN53713.1"/>
    </source>
</evidence>
<dbReference type="Proteomes" id="UP000184391">
    <property type="component" value="Unassembled WGS sequence"/>
</dbReference>
<dbReference type="STRING" id="198312.SAMN02745193_01008"/>
<dbReference type="AlphaFoldDB" id="A0A1M7S5L5"/>
<sequence>MVTAVASLLGAAVLAFIAYKALMGLMRVGVIILILGALYGLYDQGVIG</sequence>
<evidence type="ECO:0000256" key="1">
    <source>
        <dbReference type="SAM" id="Phobius"/>
    </source>
</evidence>
<keyword evidence="1" id="KW-0812">Transmembrane</keyword>
<feature type="transmembrane region" description="Helical" evidence="1">
    <location>
        <begin position="25"/>
        <end position="42"/>
    </location>
</feature>
<reference evidence="3" key="1">
    <citation type="submission" date="2016-12" db="EMBL/GenBank/DDBJ databases">
        <authorList>
            <person name="Varghese N."/>
            <person name="Submissions S."/>
        </authorList>
    </citation>
    <scope>NUCLEOTIDE SEQUENCE [LARGE SCALE GENOMIC DNA]</scope>
    <source>
        <strain evidence="3">DSM 11032</strain>
    </source>
</reference>
<organism evidence="2 3">
    <name type="scientific">Erythrobacter sanguineus</name>
    <dbReference type="NCBI Taxonomy" id="198312"/>
    <lineage>
        <taxon>Bacteria</taxon>
        <taxon>Pseudomonadati</taxon>
        <taxon>Pseudomonadota</taxon>
        <taxon>Alphaproteobacteria</taxon>
        <taxon>Sphingomonadales</taxon>
        <taxon>Erythrobacteraceae</taxon>
        <taxon>Erythrobacter/Porphyrobacter group</taxon>
        <taxon>Erythrobacter</taxon>
    </lineage>
</organism>